<dbReference type="Pfam" id="PF01501">
    <property type="entry name" value="Glyco_transf_8"/>
    <property type="match status" value="1"/>
</dbReference>
<dbReference type="EMBL" id="LSMT01000005">
    <property type="protein sequence ID" value="PFX34257.1"/>
    <property type="molecule type" value="Genomic_DNA"/>
</dbReference>
<reference evidence="4" key="1">
    <citation type="journal article" date="2017" name="bioRxiv">
        <title>Comparative analysis of the genomes of Stylophora pistillata and Acropora digitifera provides evidence for extensive differences between species of corals.</title>
        <authorList>
            <person name="Voolstra C.R."/>
            <person name="Li Y."/>
            <person name="Liew Y.J."/>
            <person name="Baumgarten S."/>
            <person name="Zoccola D."/>
            <person name="Flot J.-F."/>
            <person name="Tambutte S."/>
            <person name="Allemand D."/>
            <person name="Aranda M."/>
        </authorList>
    </citation>
    <scope>NUCLEOTIDE SEQUENCE [LARGE SCALE GENOMIC DNA]</scope>
</reference>
<dbReference type="InterPro" id="IPR029044">
    <property type="entry name" value="Nucleotide-diphossugar_trans"/>
</dbReference>
<dbReference type="OrthoDB" id="2014201at2759"/>
<name>A0A2B4T0R1_STYPI</name>
<evidence type="ECO:0000256" key="2">
    <source>
        <dbReference type="ARBA" id="ARBA00038934"/>
    </source>
</evidence>
<comment type="similarity">
    <text evidence="1">Belongs to the glycosyltransferase 8 family. Glycogenin subfamily.</text>
</comment>
<dbReference type="EC" id="2.4.1.186" evidence="2"/>
<dbReference type="GO" id="GO:0005978">
    <property type="term" value="P:glycogen biosynthetic process"/>
    <property type="evidence" value="ECO:0007669"/>
    <property type="project" value="UniProtKB-ARBA"/>
</dbReference>
<accession>A0A2B4T0R1</accession>
<dbReference type="SUPFAM" id="SSF53448">
    <property type="entry name" value="Nucleotide-diphospho-sugar transferases"/>
    <property type="match status" value="1"/>
</dbReference>
<evidence type="ECO:0000256" key="1">
    <source>
        <dbReference type="ARBA" id="ARBA00038162"/>
    </source>
</evidence>
<dbReference type="GO" id="GO:0008466">
    <property type="term" value="F:glycogenin glucosyltransferase activity"/>
    <property type="evidence" value="ECO:0007669"/>
    <property type="project" value="UniProtKB-EC"/>
</dbReference>
<dbReference type="Proteomes" id="UP000225706">
    <property type="component" value="Unassembled WGS sequence"/>
</dbReference>
<evidence type="ECO:0000313" key="3">
    <source>
        <dbReference type="EMBL" id="PFX34257.1"/>
    </source>
</evidence>
<comment type="caution">
    <text evidence="3">The sequence shown here is derived from an EMBL/GenBank/DDBJ whole genome shotgun (WGS) entry which is preliminary data.</text>
</comment>
<dbReference type="Gene3D" id="3.90.550.10">
    <property type="entry name" value="Spore Coat Polysaccharide Biosynthesis Protein SpsA, Chain A"/>
    <property type="match status" value="1"/>
</dbReference>
<dbReference type="InterPro" id="IPR050587">
    <property type="entry name" value="GNT1/Glycosyltrans_8"/>
</dbReference>
<organism evidence="3 4">
    <name type="scientific">Stylophora pistillata</name>
    <name type="common">Smooth cauliflower coral</name>
    <dbReference type="NCBI Taxonomy" id="50429"/>
    <lineage>
        <taxon>Eukaryota</taxon>
        <taxon>Metazoa</taxon>
        <taxon>Cnidaria</taxon>
        <taxon>Anthozoa</taxon>
        <taxon>Hexacorallia</taxon>
        <taxon>Scleractinia</taxon>
        <taxon>Astrocoeniina</taxon>
        <taxon>Pocilloporidae</taxon>
        <taxon>Stylophora</taxon>
    </lineage>
</organism>
<sequence length="355" mass="41279">MSRSKTLLREIIDSNHRKLNRHSRFAPPKTNTLKHLQNEFRKTIPRPRYAFVTLVMCGDEYVKGALTLAWSLRQQKTMHELIVMVTPDVSIPAMKLLRKLFDRVIKVQYIKTRVKSALRGKKYRSEHKWMEFSLTKARMLKLTEYDKIVWLDADSLVLNNIDRLFELPTPAGVCSSIRNHDYWHGSKIPELEIENSVENNYGVHGCTMVLTPNLDHYLLASSLPQIGTTANFVGPDEHFFTQLYKTEWHHVHIKYACSRWFYEMRDIKPNVIHFFGDKPWEDESDWYGARKWREAAEGMVRVCPKMSDLFVTLDLPGSRPSQHELRFSASSDVSGLGTQSSAPPLAFKKLLKKSR</sequence>
<keyword evidence="4" id="KW-1185">Reference proteome</keyword>
<dbReference type="InterPro" id="IPR002495">
    <property type="entry name" value="Glyco_trans_8"/>
</dbReference>
<dbReference type="STRING" id="50429.A0A2B4T0R1"/>
<protein>
    <recommendedName>
        <fullName evidence="2">glycogenin glucosyltransferase</fullName>
        <ecNumber evidence="2">2.4.1.186</ecNumber>
    </recommendedName>
</protein>
<dbReference type="PANTHER" id="PTHR11183">
    <property type="entry name" value="GLYCOGENIN SUBFAMILY MEMBER"/>
    <property type="match status" value="1"/>
</dbReference>
<proteinExistence type="inferred from homology"/>
<evidence type="ECO:0000313" key="4">
    <source>
        <dbReference type="Proteomes" id="UP000225706"/>
    </source>
</evidence>
<dbReference type="AlphaFoldDB" id="A0A2B4T0R1"/>
<gene>
    <name evidence="3" type="ORF">AWC38_SpisGene821</name>
</gene>